<dbReference type="AlphaFoldDB" id="A0A7C5PYC5"/>
<keyword evidence="1 2" id="KW-0807">Transducer</keyword>
<dbReference type="Gene3D" id="1.10.287.950">
    <property type="entry name" value="Methyl-accepting chemotaxis protein"/>
    <property type="match status" value="1"/>
</dbReference>
<protein>
    <recommendedName>
        <fullName evidence="3">Methyl-accepting transducer domain-containing protein</fullName>
    </recommendedName>
</protein>
<dbReference type="SUPFAM" id="SSF58104">
    <property type="entry name" value="Methyl-accepting chemotaxis protein (MCP) signaling domain"/>
    <property type="match status" value="1"/>
</dbReference>
<dbReference type="Proteomes" id="UP000885792">
    <property type="component" value="Unassembled WGS sequence"/>
</dbReference>
<evidence type="ECO:0000313" key="4">
    <source>
        <dbReference type="EMBL" id="HHJ63296.1"/>
    </source>
</evidence>
<dbReference type="PANTHER" id="PTHR32089">
    <property type="entry name" value="METHYL-ACCEPTING CHEMOTAXIS PROTEIN MCPB"/>
    <property type="match status" value="1"/>
</dbReference>
<evidence type="ECO:0000259" key="3">
    <source>
        <dbReference type="PROSITE" id="PS50111"/>
    </source>
</evidence>
<dbReference type="InterPro" id="IPR004089">
    <property type="entry name" value="MCPsignal_dom"/>
</dbReference>
<evidence type="ECO:0000256" key="1">
    <source>
        <dbReference type="ARBA" id="ARBA00023224"/>
    </source>
</evidence>
<dbReference type="GO" id="GO:0007165">
    <property type="term" value="P:signal transduction"/>
    <property type="evidence" value="ECO:0007669"/>
    <property type="project" value="UniProtKB-KW"/>
</dbReference>
<accession>A0A7C5PYC5</accession>
<dbReference type="GO" id="GO:0016020">
    <property type="term" value="C:membrane"/>
    <property type="evidence" value="ECO:0007669"/>
    <property type="project" value="InterPro"/>
</dbReference>
<reference evidence="4" key="1">
    <citation type="journal article" date="2020" name="mSystems">
        <title>Genome- and Community-Level Interaction Insights into Carbon Utilization and Element Cycling Functions of Hydrothermarchaeota in Hydrothermal Sediment.</title>
        <authorList>
            <person name="Zhou Z."/>
            <person name="Liu Y."/>
            <person name="Xu W."/>
            <person name="Pan J."/>
            <person name="Luo Z.H."/>
            <person name="Li M."/>
        </authorList>
    </citation>
    <scope>NUCLEOTIDE SEQUENCE [LARGE SCALE GENOMIC DNA]</scope>
    <source>
        <strain evidence="4">HyVt-501</strain>
    </source>
</reference>
<feature type="domain" description="Methyl-accepting transducer" evidence="3">
    <location>
        <begin position="134"/>
        <end position="227"/>
    </location>
</feature>
<dbReference type="Pfam" id="PF00015">
    <property type="entry name" value="MCPsignal"/>
    <property type="match status" value="1"/>
</dbReference>
<sequence>MAKVKGEEFLRLTKMIANTAQATSEFLSDSCLVDLDEIFGNVLNKLNVFFKRVEESFRDFVIFERYVVCAYASELGYGLREIPPEIKKRVWDLRDNPEICGFTEKECRCKKSMDYLKQRFTDKVNVLSSSGEIIRTGSEELRSGMKALGSDVESLTVSAQKIMNIAELIEIIALNAYIEAARLGEQGRGFKVIADEVRRASMKTNELASEIVESIRTLQTRFNQQIDRQTAFDRQVMDLEREQREFSKELNRDLLWMAQNFIDFLEYVRHSVEKDMSLLGEVRSTILSVLQTIDIANQRTRNTYKALLILARMMEEFERVLRGERDLEEGYQEISRLYEEFRNIPKLLEEREVIAKAEGRKIDREQDTVGQKLEGAETDIELF</sequence>
<organism evidence="4">
    <name type="scientific">Aquifex aeolicus</name>
    <dbReference type="NCBI Taxonomy" id="63363"/>
    <lineage>
        <taxon>Bacteria</taxon>
        <taxon>Pseudomonadati</taxon>
        <taxon>Aquificota</taxon>
        <taxon>Aquificia</taxon>
        <taxon>Aquificales</taxon>
        <taxon>Aquificaceae</taxon>
        <taxon>Aquifex</taxon>
    </lineage>
</organism>
<dbReference type="PROSITE" id="PS50111">
    <property type="entry name" value="CHEMOTAXIS_TRANSDUC_2"/>
    <property type="match status" value="1"/>
</dbReference>
<proteinExistence type="predicted"/>
<name>A0A7C5PYC5_AQUAO</name>
<evidence type="ECO:0000256" key="2">
    <source>
        <dbReference type="PROSITE-ProRule" id="PRU00284"/>
    </source>
</evidence>
<comment type="caution">
    <text evidence="4">The sequence shown here is derived from an EMBL/GenBank/DDBJ whole genome shotgun (WGS) entry which is preliminary data.</text>
</comment>
<gene>
    <name evidence="4" type="ORF">ENJ61_00150</name>
</gene>
<dbReference type="PANTHER" id="PTHR32089:SF112">
    <property type="entry name" value="LYSOZYME-LIKE PROTEIN-RELATED"/>
    <property type="match status" value="1"/>
</dbReference>
<dbReference type="EMBL" id="DRNB01000007">
    <property type="protein sequence ID" value="HHJ63296.1"/>
    <property type="molecule type" value="Genomic_DNA"/>
</dbReference>